<protein>
    <submittedName>
        <fullName evidence="2">Uncharacterized protein</fullName>
    </submittedName>
</protein>
<gene>
    <name evidence="2" type="ORF">Tci_015304</name>
</gene>
<evidence type="ECO:0000256" key="1">
    <source>
        <dbReference type="SAM" id="MobiDB-lite"/>
    </source>
</evidence>
<feature type="compositionally biased region" description="Acidic residues" evidence="1">
    <location>
        <begin position="41"/>
        <end position="50"/>
    </location>
</feature>
<accession>A0A6L2K1X9</accession>
<name>A0A6L2K1X9_TANCI</name>
<comment type="caution">
    <text evidence="2">The sequence shown here is derived from an EMBL/GenBank/DDBJ whole genome shotgun (WGS) entry which is preliminary data.</text>
</comment>
<dbReference type="EMBL" id="BKCJ010001694">
    <property type="protein sequence ID" value="GEU43326.1"/>
    <property type="molecule type" value="Genomic_DNA"/>
</dbReference>
<organism evidence="2">
    <name type="scientific">Tanacetum cinerariifolium</name>
    <name type="common">Dalmatian daisy</name>
    <name type="synonym">Chrysanthemum cinerariifolium</name>
    <dbReference type="NCBI Taxonomy" id="118510"/>
    <lineage>
        <taxon>Eukaryota</taxon>
        <taxon>Viridiplantae</taxon>
        <taxon>Streptophyta</taxon>
        <taxon>Embryophyta</taxon>
        <taxon>Tracheophyta</taxon>
        <taxon>Spermatophyta</taxon>
        <taxon>Magnoliopsida</taxon>
        <taxon>eudicotyledons</taxon>
        <taxon>Gunneridae</taxon>
        <taxon>Pentapetalae</taxon>
        <taxon>asterids</taxon>
        <taxon>campanulids</taxon>
        <taxon>Asterales</taxon>
        <taxon>Asteraceae</taxon>
        <taxon>Asteroideae</taxon>
        <taxon>Anthemideae</taxon>
        <taxon>Anthemidinae</taxon>
        <taxon>Tanacetum</taxon>
    </lineage>
</organism>
<feature type="region of interest" description="Disordered" evidence="1">
    <location>
        <begin position="26"/>
        <end position="60"/>
    </location>
</feature>
<proteinExistence type="predicted"/>
<sequence length="110" mass="12324">MDELISMPENMAESLVLLTNDIYPSTIEENEPDHTCSPSTEGDEPEEVPGDQEARESESKMRPIILSFGRLNNGSHGWRKFVEVKSCRVNFDASRVPFVVVPSQEATVNQ</sequence>
<reference evidence="2" key="1">
    <citation type="journal article" date="2019" name="Sci. Rep.">
        <title>Draft genome of Tanacetum cinerariifolium, the natural source of mosquito coil.</title>
        <authorList>
            <person name="Yamashiro T."/>
            <person name="Shiraishi A."/>
            <person name="Satake H."/>
            <person name="Nakayama K."/>
        </authorList>
    </citation>
    <scope>NUCLEOTIDE SEQUENCE</scope>
</reference>
<dbReference type="AlphaFoldDB" id="A0A6L2K1X9"/>
<evidence type="ECO:0000313" key="2">
    <source>
        <dbReference type="EMBL" id="GEU43326.1"/>
    </source>
</evidence>